<protein>
    <submittedName>
        <fullName evidence="1">Uncharacterized protein</fullName>
    </submittedName>
</protein>
<evidence type="ECO:0000313" key="1">
    <source>
        <dbReference type="EMBL" id="CEK60553.1"/>
    </source>
</evidence>
<name>A0A0B6YWG1_9EUPU</name>
<proteinExistence type="predicted"/>
<dbReference type="EMBL" id="HACG01013688">
    <property type="protein sequence ID" value="CEK60553.1"/>
    <property type="molecule type" value="Transcribed_RNA"/>
</dbReference>
<accession>A0A0B6YWG1</accession>
<sequence length="80" mass="8972">TVNGLTARFGFGYWQLYPQKTKDVFYGKGLDVTKFYDADFVVFMASSDSDTVIQVVVKGFNRSIPPVFQRVVTPVVVSVK</sequence>
<reference evidence="1" key="1">
    <citation type="submission" date="2014-12" db="EMBL/GenBank/DDBJ databases">
        <title>Insight into the proteome of Arion vulgaris.</title>
        <authorList>
            <person name="Aradska J."/>
            <person name="Bulat T."/>
            <person name="Smidak R."/>
            <person name="Sarate P."/>
            <person name="Gangsoo J."/>
            <person name="Sialana F."/>
            <person name="Bilban M."/>
            <person name="Lubec G."/>
        </authorList>
    </citation>
    <scope>NUCLEOTIDE SEQUENCE</scope>
    <source>
        <tissue evidence="1">Skin</tissue>
    </source>
</reference>
<feature type="non-terminal residue" evidence="1">
    <location>
        <position position="1"/>
    </location>
</feature>
<organism evidence="1">
    <name type="scientific">Arion vulgaris</name>
    <dbReference type="NCBI Taxonomy" id="1028688"/>
    <lineage>
        <taxon>Eukaryota</taxon>
        <taxon>Metazoa</taxon>
        <taxon>Spiralia</taxon>
        <taxon>Lophotrochozoa</taxon>
        <taxon>Mollusca</taxon>
        <taxon>Gastropoda</taxon>
        <taxon>Heterobranchia</taxon>
        <taxon>Euthyneura</taxon>
        <taxon>Panpulmonata</taxon>
        <taxon>Eupulmonata</taxon>
        <taxon>Stylommatophora</taxon>
        <taxon>Helicina</taxon>
        <taxon>Arionoidea</taxon>
        <taxon>Arionidae</taxon>
        <taxon>Arion</taxon>
    </lineage>
</organism>
<gene>
    <name evidence="1" type="primary">ORF39730</name>
</gene>
<dbReference type="AlphaFoldDB" id="A0A0B6YWG1"/>